<evidence type="ECO:0000256" key="1">
    <source>
        <dbReference type="SAM" id="MobiDB-lite"/>
    </source>
</evidence>
<name>A0A550CBZ0_9AGAR</name>
<sequence length="723" mass="82498">MVTTRRQSGALPMAKPIIDMDSDVEEESKGPDGPPPVKRARKAPTSVREPVKGEKETGNLAQRRNNGQRCNLLHMPMVILYETLALLGPHDLLALARTSRILRKTLMSPRTLTIWKEARKRTGAPEPPPSHNEVWWANLLFGSRTCMNCGCIGDNNVDWQLLMRVCTSCKRLNLLTPIKFRQEYPDRDAAFLDLILYTNVGGWAYGPPRTARYYWKGDVEDMFQQGDKYEKDVTSCKSGAKAMYERFAKERALYVSAVNEHASLCATWFIACERQKELEGEMLVAKRKESIKAHLQGTLGHDERDVDKALRDWHVTVDSKELTDAKWPKTLAEWEKVVAERRIQRIDQDHKPLIAQRKRLATEAYDDVYRKTFGPQEWTTLHWLSLPASNAVLALDAVRTLIYRDVDTTVVASDFQRVLPSCASHVETTRARAEVWGRRDITKAIQQIKTDAILQVGEDADASVLNLAMATFAVKTHNGGELFEQCLRYHECVFYHRQCLHEPYYMHERYSLYDKNASVVVKSLLDVLELPTATTTFAELDQRDPRLFCAHCPKQKVDGAWCRPSFRWRSAVVHHAKRHTARNLQPGWQSLSEEETSRSRAEEGFELIKEKTWSCAHCGEHLDNWQPKLYVEAHVRAAHKIASPQTSTDVLCMPVILVDVKPIQISVDGPPLDEAEVAALPNCLCIVCPNLSRRFTQAGVRSHLSGKHKLQTIIQNVHWRRDE</sequence>
<dbReference type="AlphaFoldDB" id="A0A550CBZ0"/>
<dbReference type="OrthoDB" id="2322499at2759"/>
<proteinExistence type="predicted"/>
<evidence type="ECO:0000313" key="3">
    <source>
        <dbReference type="EMBL" id="TRM62309.1"/>
    </source>
</evidence>
<dbReference type="InterPro" id="IPR001810">
    <property type="entry name" value="F-box_dom"/>
</dbReference>
<protein>
    <recommendedName>
        <fullName evidence="2">F-box domain-containing protein</fullName>
    </recommendedName>
</protein>
<organism evidence="3 4">
    <name type="scientific">Schizophyllum amplum</name>
    <dbReference type="NCBI Taxonomy" id="97359"/>
    <lineage>
        <taxon>Eukaryota</taxon>
        <taxon>Fungi</taxon>
        <taxon>Dikarya</taxon>
        <taxon>Basidiomycota</taxon>
        <taxon>Agaricomycotina</taxon>
        <taxon>Agaricomycetes</taxon>
        <taxon>Agaricomycetidae</taxon>
        <taxon>Agaricales</taxon>
        <taxon>Schizophyllaceae</taxon>
        <taxon>Schizophyllum</taxon>
    </lineage>
</organism>
<feature type="region of interest" description="Disordered" evidence="1">
    <location>
        <begin position="1"/>
        <end position="63"/>
    </location>
</feature>
<dbReference type="SUPFAM" id="SSF81383">
    <property type="entry name" value="F-box domain"/>
    <property type="match status" value="1"/>
</dbReference>
<evidence type="ECO:0000313" key="4">
    <source>
        <dbReference type="Proteomes" id="UP000320762"/>
    </source>
</evidence>
<dbReference type="EMBL" id="VDMD01000013">
    <property type="protein sequence ID" value="TRM62309.1"/>
    <property type="molecule type" value="Genomic_DNA"/>
</dbReference>
<dbReference type="STRING" id="97359.A0A550CBZ0"/>
<evidence type="ECO:0000259" key="2">
    <source>
        <dbReference type="PROSITE" id="PS50181"/>
    </source>
</evidence>
<dbReference type="Proteomes" id="UP000320762">
    <property type="component" value="Unassembled WGS sequence"/>
</dbReference>
<keyword evidence="4" id="KW-1185">Reference proteome</keyword>
<dbReference type="PROSITE" id="PS50181">
    <property type="entry name" value="FBOX"/>
    <property type="match status" value="1"/>
</dbReference>
<accession>A0A550CBZ0</accession>
<dbReference type="InterPro" id="IPR036047">
    <property type="entry name" value="F-box-like_dom_sf"/>
</dbReference>
<feature type="domain" description="F-box" evidence="2">
    <location>
        <begin position="69"/>
        <end position="118"/>
    </location>
</feature>
<comment type="caution">
    <text evidence="3">The sequence shown here is derived from an EMBL/GenBank/DDBJ whole genome shotgun (WGS) entry which is preliminary data.</text>
</comment>
<reference evidence="3 4" key="1">
    <citation type="journal article" date="2019" name="New Phytol.">
        <title>Comparative genomics reveals unique wood-decay strategies and fruiting body development in the Schizophyllaceae.</title>
        <authorList>
            <person name="Almasi E."/>
            <person name="Sahu N."/>
            <person name="Krizsan K."/>
            <person name="Balint B."/>
            <person name="Kovacs G.M."/>
            <person name="Kiss B."/>
            <person name="Cseklye J."/>
            <person name="Drula E."/>
            <person name="Henrissat B."/>
            <person name="Nagy I."/>
            <person name="Chovatia M."/>
            <person name="Adam C."/>
            <person name="LaButti K."/>
            <person name="Lipzen A."/>
            <person name="Riley R."/>
            <person name="Grigoriev I.V."/>
            <person name="Nagy L.G."/>
        </authorList>
    </citation>
    <scope>NUCLEOTIDE SEQUENCE [LARGE SCALE GENOMIC DNA]</scope>
    <source>
        <strain evidence="3 4">NL-1724</strain>
    </source>
</reference>
<gene>
    <name evidence="3" type="ORF">BD626DRAFT_458682</name>
</gene>